<evidence type="ECO:0000313" key="3">
    <source>
        <dbReference type="EMBL" id="MET7001167.1"/>
    </source>
</evidence>
<sequence>MGSYRTINKLLLLLLIVGGFFVGGCQKNETSTILPASREVEVKDEAYGTDPAQKMDVYLPADRSTDATKAIVFIHGGGWVGGDKKDFTLAIDSLKNRTATYAYFNINYRLATANRNHFPTAEQDVKQALEYIWQNAGRYQISNITIVLGASAGAHLAALSAYKHNEKGYIKTAICLIGVYNMTTLYNQAGADVKPLLSIFMGGSPQQNPTAYQEGSPVNYVTAKSPPTLVIHGTEDQVAPIAQAEELVQHLKQAGVVHEYVTYKAGHEIPPASAGDAVLRMFTFINKYAK</sequence>
<dbReference type="PANTHER" id="PTHR48081">
    <property type="entry name" value="AB HYDROLASE SUPERFAMILY PROTEIN C4A8.06C"/>
    <property type="match status" value="1"/>
</dbReference>
<name>A0ABV2TET7_9BACT</name>
<proteinExistence type="predicted"/>
<dbReference type="Gene3D" id="3.40.50.1820">
    <property type="entry name" value="alpha/beta hydrolase"/>
    <property type="match status" value="1"/>
</dbReference>
<dbReference type="GO" id="GO:0016787">
    <property type="term" value="F:hydrolase activity"/>
    <property type="evidence" value="ECO:0007669"/>
    <property type="project" value="UniProtKB-KW"/>
</dbReference>
<evidence type="ECO:0000259" key="2">
    <source>
        <dbReference type="Pfam" id="PF20434"/>
    </source>
</evidence>
<accession>A0ABV2TET7</accession>
<dbReference type="SUPFAM" id="SSF53474">
    <property type="entry name" value="alpha/beta-Hydrolases"/>
    <property type="match status" value="1"/>
</dbReference>
<dbReference type="EMBL" id="JBEXAC010000003">
    <property type="protein sequence ID" value="MET7001167.1"/>
    <property type="molecule type" value="Genomic_DNA"/>
</dbReference>
<evidence type="ECO:0000256" key="1">
    <source>
        <dbReference type="ARBA" id="ARBA00022801"/>
    </source>
</evidence>
<feature type="domain" description="BD-FAE-like" evidence="2">
    <location>
        <begin position="55"/>
        <end position="251"/>
    </location>
</feature>
<dbReference type="RefSeq" id="WP_354663740.1">
    <property type="nucleotide sequence ID" value="NZ_JBEXAC010000003.1"/>
</dbReference>
<keyword evidence="4" id="KW-1185">Reference proteome</keyword>
<comment type="caution">
    <text evidence="3">The sequence shown here is derived from an EMBL/GenBank/DDBJ whole genome shotgun (WGS) entry which is preliminary data.</text>
</comment>
<evidence type="ECO:0000313" key="4">
    <source>
        <dbReference type="Proteomes" id="UP001549749"/>
    </source>
</evidence>
<dbReference type="PROSITE" id="PS51257">
    <property type="entry name" value="PROKAR_LIPOPROTEIN"/>
    <property type="match status" value="1"/>
</dbReference>
<dbReference type="Pfam" id="PF20434">
    <property type="entry name" value="BD-FAE"/>
    <property type="match status" value="1"/>
</dbReference>
<dbReference type="InterPro" id="IPR049492">
    <property type="entry name" value="BD-FAE-like_dom"/>
</dbReference>
<dbReference type="PANTHER" id="PTHR48081:SF33">
    <property type="entry name" value="KYNURENINE FORMAMIDASE"/>
    <property type="match status" value="1"/>
</dbReference>
<dbReference type="InterPro" id="IPR029058">
    <property type="entry name" value="AB_hydrolase_fold"/>
</dbReference>
<reference evidence="3 4" key="1">
    <citation type="submission" date="2024-06" db="EMBL/GenBank/DDBJ databases">
        <title>Chitinophaga defluvii sp. nov., isolated from municipal sewage.</title>
        <authorList>
            <person name="Zhang L."/>
        </authorList>
    </citation>
    <scope>NUCLEOTIDE SEQUENCE [LARGE SCALE GENOMIC DNA]</scope>
    <source>
        <strain evidence="3 4">H8</strain>
    </source>
</reference>
<protein>
    <submittedName>
        <fullName evidence="3">Alpha/beta hydrolase</fullName>
    </submittedName>
</protein>
<dbReference type="InterPro" id="IPR050300">
    <property type="entry name" value="GDXG_lipolytic_enzyme"/>
</dbReference>
<keyword evidence="1 3" id="KW-0378">Hydrolase</keyword>
<dbReference type="Proteomes" id="UP001549749">
    <property type="component" value="Unassembled WGS sequence"/>
</dbReference>
<gene>
    <name evidence="3" type="ORF">ABR189_27545</name>
</gene>
<organism evidence="3 4">
    <name type="scientific">Chitinophaga defluvii</name>
    <dbReference type="NCBI Taxonomy" id="3163343"/>
    <lineage>
        <taxon>Bacteria</taxon>
        <taxon>Pseudomonadati</taxon>
        <taxon>Bacteroidota</taxon>
        <taxon>Chitinophagia</taxon>
        <taxon>Chitinophagales</taxon>
        <taxon>Chitinophagaceae</taxon>
        <taxon>Chitinophaga</taxon>
    </lineage>
</organism>